<dbReference type="InterPro" id="IPR000064">
    <property type="entry name" value="NLP_P60_dom"/>
</dbReference>
<sequence length="589" mass="58927">MAVGRPGGAVGTAHRHLAGSAYTQTVGPPAAAGPRQDRRRRLPSPTASPGATPLSRSLPARRRISLGLSLASVLTGVGAFTATATGTAAAVPAPPVSSPISIQSAACPTNMQQGETDGCVTQLQMELDLAGAQIGADGQFGPATYNAVVNFQSSHGLTADGIAGPATKNTLDSIAAGISGTVNLNTSCATMALGSNGACVSTLQNLLNAYGAGIGVDGQFGPATDTAVRNFQSSHGLVSDGIVGTATKTALYGGSGGSSDLDLLRDCGQLQSGSQGGCVSTLQNLLNAYGAGIGVDGQFGPATDTAVRNFQSSHGLGVDGIVGTATKNALYNISTGGSGSGSSTNLDLRTQCGLLQSGATGNCVSTLQAILNNLGAGLTVDGQFGPGTDTAVRNFQSSHGLTADGIVGPATKNALYGGGTGPGSTGTPPSSGPVDYTKVLNAAKSFIGYPYVWGGGHSLRGEGPGPSLGTCDGYTGSIIPCPANSTVGLDCSGLVRAAYWFGAGIDLGNGGNTNDQTRDRHTLPISQSQRQPGDVEYFGDGPHSTHHVIIYAGTDPSTGADMMYEAEQTGTNVHYVGLRTGGYWYHVVA</sequence>
<keyword evidence="3" id="KW-0378">Hydrolase</keyword>
<evidence type="ECO:0000256" key="2">
    <source>
        <dbReference type="ARBA" id="ARBA00022670"/>
    </source>
</evidence>
<protein>
    <recommendedName>
        <fullName evidence="6">NlpC/P60 domain-containing protein</fullName>
    </recommendedName>
</protein>
<accession>A0A6N7L2E0</accession>
<dbReference type="AlphaFoldDB" id="A0A6N7L2E0"/>
<evidence type="ECO:0000256" key="3">
    <source>
        <dbReference type="ARBA" id="ARBA00022801"/>
    </source>
</evidence>
<dbReference type="InterPro" id="IPR052905">
    <property type="entry name" value="LD-transpeptidase_YkuD-like"/>
</dbReference>
<comment type="similarity">
    <text evidence="1">Belongs to the peptidase C40 family.</text>
</comment>
<evidence type="ECO:0000259" key="6">
    <source>
        <dbReference type="PROSITE" id="PS51935"/>
    </source>
</evidence>
<dbReference type="Gene3D" id="1.10.101.10">
    <property type="entry name" value="PGBD-like superfamily/PGBD"/>
    <property type="match status" value="4"/>
</dbReference>
<dbReference type="OrthoDB" id="9815541at2"/>
<dbReference type="Pfam" id="PF00877">
    <property type="entry name" value="NLPC_P60"/>
    <property type="match status" value="1"/>
</dbReference>
<keyword evidence="8" id="KW-1185">Reference proteome</keyword>
<evidence type="ECO:0000313" key="7">
    <source>
        <dbReference type="EMBL" id="MQS16678.1"/>
    </source>
</evidence>
<reference evidence="7 8" key="1">
    <citation type="submission" date="2019-09" db="EMBL/GenBank/DDBJ databases">
        <title>Genome Sequences of Streptomyces kaniharaensis ATCC 21070.</title>
        <authorList>
            <person name="Zhu W."/>
            <person name="De Crecy-Lagard V."/>
            <person name="Richards N.G."/>
        </authorList>
    </citation>
    <scope>NUCLEOTIDE SEQUENCE [LARGE SCALE GENOMIC DNA]</scope>
    <source>
        <strain evidence="7 8">SF-557</strain>
    </source>
</reference>
<keyword evidence="2" id="KW-0645">Protease</keyword>
<dbReference type="SUPFAM" id="SSF47090">
    <property type="entry name" value="PGBD-like"/>
    <property type="match status" value="4"/>
</dbReference>
<name>A0A6N7L2E0_9ACTN</name>
<dbReference type="GO" id="GO:0006508">
    <property type="term" value="P:proteolysis"/>
    <property type="evidence" value="ECO:0007669"/>
    <property type="project" value="UniProtKB-KW"/>
</dbReference>
<dbReference type="PANTHER" id="PTHR41533:SF1">
    <property type="entry name" value="L,D-TRANSPEPTIDASE YCBB-RELATED"/>
    <property type="match status" value="1"/>
</dbReference>
<dbReference type="Gene3D" id="3.90.1720.10">
    <property type="entry name" value="endopeptidase domain like (from Nostoc punctiforme)"/>
    <property type="match status" value="1"/>
</dbReference>
<evidence type="ECO:0000256" key="4">
    <source>
        <dbReference type="ARBA" id="ARBA00022807"/>
    </source>
</evidence>
<dbReference type="GO" id="GO:0008234">
    <property type="term" value="F:cysteine-type peptidase activity"/>
    <property type="evidence" value="ECO:0007669"/>
    <property type="project" value="UniProtKB-KW"/>
</dbReference>
<dbReference type="PROSITE" id="PS51935">
    <property type="entry name" value="NLPC_P60"/>
    <property type="match status" value="1"/>
</dbReference>
<gene>
    <name evidence="7" type="ORF">F7Q99_31945</name>
</gene>
<feature type="compositionally biased region" description="Gly residues" evidence="5">
    <location>
        <begin position="1"/>
        <end position="10"/>
    </location>
</feature>
<dbReference type="InterPro" id="IPR002477">
    <property type="entry name" value="Peptidoglycan-bd-like"/>
</dbReference>
<feature type="region of interest" description="Disordered" evidence="5">
    <location>
        <begin position="1"/>
        <end position="58"/>
    </location>
</feature>
<dbReference type="InterPro" id="IPR036365">
    <property type="entry name" value="PGBD-like_sf"/>
</dbReference>
<evidence type="ECO:0000256" key="5">
    <source>
        <dbReference type="SAM" id="MobiDB-lite"/>
    </source>
</evidence>
<evidence type="ECO:0000313" key="8">
    <source>
        <dbReference type="Proteomes" id="UP000450000"/>
    </source>
</evidence>
<dbReference type="EMBL" id="WBOF01000003">
    <property type="protein sequence ID" value="MQS16678.1"/>
    <property type="molecule type" value="Genomic_DNA"/>
</dbReference>
<keyword evidence="4" id="KW-0788">Thiol protease</keyword>
<dbReference type="SUPFAM" id="SSF54001">
    <property type="entry name" value="Cysteine proteinases"/>
    <property type="match status" value="1"/>
</dbReference>
<dbReference type="Proteomes" id="UP000450000">
    <property type="component" value="Unassembled WGS sequence"/>
</dbReference>
<organism evidence="7 8">
    <name type="scientific">Streptomyces kaniharaensis</name>
    <dbReference type="NCBI Taxonomy" id="212423"/>
    <lineage>
        <taxon>Bacteria</taxon>
        <taxon>Bacillati</taxon>
        <taxon>Actinomycetota</taxon>
        <taxon>Actinomycetes</taxon>
        <taxon>Kitasatosporales</taxon>
        <taxon>Streptomycetaceae</taxon>
        <taxon>Streptomyces</taxon>
    </lineage>
</organism>
<dbReference type="InterPro" id="IPR038765">
    <property type="entry name" value="Papain-like_cys_pep_sf"/>
</dbReference>
<evidence type="ECO:0000256" key="1">
    <source>
        <dbReference type="ARBA" id="ARBA00007074"/>
    </source>
</evidence>
<dbReference type="InterPro" id="IPR036366">
    <property type="entry name" value="PGBDSf"/>
</dbReference>
<dbReference type="Pfam" id="PF01471">
    <property type="entry name" value="PG_binding_1"/>
    <property type="match status" value="4"/>
</dbReference>
<feature type="domain" description="NlpC/P60" evidence="6">
    <location>
        <begin position="433"/>
        <end position="589"/>
    </location>
</feature>
<proteinExistence type="inferred from homology"/>
<comment type="caution">
    <text evidence="7">The sequence shown here is derived from an EMBL/GenBank/DDBJ whole genome shotgun (WGS) entry which is preliminary data.</text>
</comment>
<dbReference type="PANTHER" id="PTHR41533">
    <property type="entry name" value="L,D-TRANSPEPTIDASE HI_1667-RELATED"/>
    <property type="match status" value="1"/>
</dbReference>